<dbReference type="InterPro" id="IPR003594">
    <property type="entry name" value="HATPase_dom"/>
</dbReference>
<comment type="catalytic activity">
    <reaction evidence="1">
        <text>ATP + protein L-histidine = ADP + protein N-phospho-L-histidine.</text>
        <dbReference type="EC" id="2.7.13.3"/>
    </reaction>
</comment>
<dbReference type="Pfam" id="PF13426">
    <property type="entry name" value="PAS_9"/>
    <property type="match status" value="1"/>
</dbReference>
<dbReference type="Gene3D" id="1.10.287.130">
    <property type="match status" value="1"/>
</dbReference>
<gene>
    <name evidence="9" type="ORF">SAMN04487941_0281</name>
</gene>
<evidence type="ECO:0000259" key="6">
    <source>
        <dbReference type="PROSITE" id="PS50109"/>
    </source>
</evidence>
<dbReference type="PROSITE" id="PS50112">
    <property type="entry name" value="PAS"/>
    <property type="match status" value="1"/>
</dbReference>
<dbReference type="AlphaFoldDB" id="A0A1I7FKQ5"/>
<dbReference type="SUPFAM" id="SSF55785">
    <property type="entry name" value="PYP-like sensor domain (PAS domain)"/>
    <property type="match status" value="1"/>
</dbReference>
<dbReference type="PRINTS" id="PR00344">
    <property type="entry name" value="BCTRLSENSOR"/>
</dbReference>
<dbReference type="Pfam" id="PF02518">
    <property type="entry name" value="HATPase_c"/>
    <property type="match status" value="1"/>
</dbReference>
<dbReference type="PANTHER" id="PTHR43304:SF1">
    <property type="entry name" value="PAC DOMAIN-CONTAINING PROTEIN"/>
    <property type="match status" value="1"/>
</dbReference>
<dbReference type="CDD" id="cd00075">
    <property type="entry name" value="HATPase"/>
    <property type="match status" value="1"/>
</dbReference>
<feature type="domain" description="Histidine kinase" evidence="6">
    <location>
        <begin position="153"/>
        <end position="365"/>
    </location>
</feature>
<evidence type="ECO:0000256" key="4">
    <source>
        <dbReference type="ARBA" id="ARBA00022679"/>
    </source>
</evidence>
<evidence type="ECO:0000256" key="5">
    <source>
        <dbReference type="ARBA" id="ARBA00022777"/>
    </source>
</evidence>
<keyword evidence="5" id="KW-0418">Kinase</keyword>
<reference evidence="10" key="1">
    <citation type="submission" date="2016-10" db="EMBL/GenBank/DDBJ databases">
        <authorList>
            <person name="Varghese N."/>
        </authorList>
    </citation>
    <scope>NUCLEOTIDE SEQUENCE [LARGE SCALE GENOMIC DNA]</scope>
    <source>
        <strain evidence="10">DSM 18820</strain>
    </source>
</reference>
<dbReference type="CDD" id="cd00130">
    <property type="entry name" value="PAS"/>
    <property type="match status" value="1"/>
</dbReference>
<evidence type="ECO:0000259" key="7">
    <source>
        <dbReference type="PROSITE" id="PS50112"/>
    </source>
</evidence>
<dbReference type="GO" id="GO:0000155">
    <property type="term" value="F:phosphorelay sensor kinase activity"/>
    <property type="evidence" value="ECO:0007669"/>
    <property type="project" value="InterPro"/>
</dbReference>
<evidence type="ECO:0000259" key="8">
    <source>
        <dbReference type="PROSITE" id="PS50113"/>
    </source>
</evidence>
<dbReference type="Gene3D" id="3.30.450.20">
    <property type="entry name" value="PAS domain"/>
    <property type="match status" value="1"/>
</dbReference>
<proteinExistence type="predicted"/>
<dbReference type="PROSITE" id="PS50113">
    <property type="entry name" value="PAC"/>
    <property type="match status" value="1"/>
</dbReference>
<dbReference type="SMART" id="SM00387">
    <property type="entry name" value="HATPase_c"/>
    <property type="match status" value="1"/>
</dbReference>
<feature type="domain" description="PAS" evidence="7">
    <location>
        <begin position="24"/>
        <end position="62"/>
    </location>
</feature>
<dbReference type="InterPro" id="IPR036890">
    <property type="entry name" value="HATPase_C_sf"/>
</dbReference>
<evidence type="ECO:0000256" key="1">
    <source>
        <dbReference type="ARBA" id="ARBA00000085"/>
    </source>
</evidence>
<evidence type="ECO:0000313" key="9">
    <source>
        <dbReference type="EMBL" id="SFU36777.1"/>
    </source>
</evidence>
<feature type="domain" description="PAC" evidence="8">
    <location>
        <begin position="83"/>
        <end position="135"/>
    </location>
</feature>
<evidence type="ECO:0000256" key="2">
    <source>
        <dbReference type="ARBA" id="ARBA00012438"/>
    </source>
</evidence>
<dbReference type="InterPro" id="IPR000014">
    <property type="entry name" value="PAS"/>
</dbReference>
<dbReference type="InterPro" id="IPR052162">
    <property type="entry name" value="Sensor_kinase/Photoreceptor"/>
</dbReference>
<dbReference type="Proteomes" id="UP000182491">
    <property type="component" value="Unassembled WGS sequence"/>
</dbReference>
<dbReference type="InterPro" id="IPR035965">
    <property type="entry name" value="PAS-like_dom_sf"/>
</dbReference>
<evidence type="ECO:0000313" key="10">
    <source>
        <dbReference type="Proteomes" id="UP000182491"/>
    </source>
</evidence>
<dbReference type="STRING" id="388950.GCA_001611675_03418"/>
<dbReference type="NCBIfam" id="TIGR00229">
    <property type="entry name" value="sensory_box"/>
    <property type="match status" value="1"/>
</dbReference>
<sequence length="365" mass="41491">MAKADKPLESYFPNVVSKVKGFAIYMLDKDGVILTWNPGCELMKGYKAEEVIGQNYSMLFPSFLRDKHLPEKEIAIAKEKGRYETENWRRPKSGELFWAFVVLTKITDDSGKFVGYVKITQDQSEKKKLHDQLQSKIEDFKRMNADLNNFAYTASHDLKAPINNIEGLSLLLKSELENKVSDDGISKIVELMHQSALKFKVVITDMARAAQEESEHYTYQSFKDVVDDIKLLLSNDIKTAQAVFHEDYAEAPFVRYPTKHIRSILQNLITNAIKYKSPKRKPEISIKTSLTEGYTLLEVADNGMGIEEEDKKRIFSMYQRVDNDTVVEGTGVGLGLVAKLVEGNHGKIEVESKVGEGSKFKIFLR</sequence>
<dbReference type="PROSITE" id="PS50109">
    <property type="entry name" value="HIS_KIN"/>
    <property type="match status" value="1"/>
</dbReference>
<dbReference type="InterPro" id="IPR000700">
    <property type="entry name" value="PAS-assoc_C"/>
</dbReference>
<dbReference type="SUPFAM" id="SSF55874">
    <property type="entry name" value="ATPase domain of HSP90 chaperone/DNA topoisomerase II/histidine kinase"/>
    <property type="match status" value="1"/>
</dbReference>
<dbReference type="Gene3D" id="3.30.565.10">
    <property type="entry name" value="Histidine kinase-like ATPase, C-terminal domain"/>
    <property type="match status" value="1"/>
</dbReference>
<protein>
    <recommendedName>
        <fullName evidence="2">histidine kinase</fullName>
        <ecNumber evidence="2">2.7.13.3</ecNumber>
    </recommendedName>
</protein>
<organism evidence="9 10">
    <name type="scientific">Pontibacter akesuensis</name>
    <dbReference type="NCBI Taxonomy" id="388950"/>
    <lineage>
        <taxon>Bacteria</taxon>
        <taxon>Pseudomonadati</taxon>
        <taxon>Bacteroidota</taxon>
        <taxon>Cytophagia</taxon>
        <taxon>Cytophagales</taxon>
        <taxon>Hymenobacteraceae</taxon>
        <taxon>Pontibacter</taxon>
    </lineage>
</organism>
<dbReference type="SUPFAM" id="SSF47384">
    <property type="entry name" value="Homodimeric domain of signal transducing histidine kinase"/>
    <property type="match status" value="1"/>
</dbReference>
<dbReference type="InterPro" id="IPR004358">
    <property type="entry name" value="Sig_transdc_His_kin-like_C"/>
</dbReference>
<dbReference type="InterPro" id="IPR005467">
    <property type="entry name" value="His_kinase_dom"/>
</dbReference>
<dbReference type="RefSeq" id="WP_068839271.1">
    <property type="nucleotide sequence ID" value="NZ_BMXC01000001.1"/>
</dbReference>
<dbReference type="EMBL" id="FPCA01000001">
    <property type="protein sequence ID" value="SFU36777.1"/>
    <property type="molecule type" value="Genomic_DNA"/>
</dbReference>
<keyword evidence="10" id="KW-1185">Reference proteome</keyword>
<dbReference type="InterPro" id="IPR036097">
    <property type="entry name" value="HisK_dim/P_sf"/>
</dbReference>
<accession>A0A1I7FKQ5</accession>
<keyword evidence="3" id="KW-0597">Phosphoprotein</keyword>
<dbReference type="OrthoDB" id="9766459at2"/>
<dbReference type="PANTHER" id="PTHR43304">
    <property type="entry name" value="PHYTOCHROME-LIKE PROTEIN CPH1"/>
    <property type="match status" value="1"/>
</dbReference>
<evidence type="ECO:0000256" key="3">
    <source>
        <dbReference type="ARBA" id="ARBA00022553"/>
    </source>
</evidence>
<name>A0A1I7FKQ5_9BACT</name>
<dbReference type="SMART" id="SM00091">
    <property type="entry name" value="PAS"/>
    <property type="match status" value="1"/>
</dbReference>
<keyword evidence="4" id="KW-0808">Transferase</keyword>
<dbReference type="EC" id="2.7.13.3" evidence="2"/>